<dbReference type="GO" id="GO:0048500">
    <property type="term" value="C:signal recognition particle"/>
    <property type="evidence" value="ECO:0007669"/>
    <property type="project" value="UniProtKB-UniRule"/>
</dbReference>
<dbReference type="Pfam" id="PF02978">
    <property type="entry name" value="SRP_SPB"/>
    <property type="match status" value="1"/>
</dbReference>
<keyword evidence="4 9" id="KW-0694">RNA-binding</keyword>
<dbReference type="PANTHER" id="PTHR11564:SF5">
    <property type="entry name" value="SIGNAL RECOGNITION PARTICLE SUBUNIT SRP54"/>
    <property type="match status" value="1"/>
</dbReference>
<evidence type="ECO:0000256" key="3">
    <source>
        <dbReference type="ARBA" id="ARBA00022801"/>
    </source>
</evidence>
<dbReference type="SMART" id="SM00382">
    <property type="entry name" value="AAA"/>
    <property type="match status" value="1"/>
</dbReference>
<reference evidence="11 12" key="1">
    <citation type="submission" date="2015-06" db="EMBL/GenBank/DDBJ databases">
        <title>Prevotella sp. 109, sp. nov., a novel member of the family Prevotellaceae isolated from human faeces.</title>
        <authorList>
            <person name="Shkoporov A.N."/>
            <person name="Chaplin A.V."/>
            <person name="Kafarskaia L.I."/>
            <person name="Efimov B.A."/>
        </authorList>
    </citation>
    <scope>NUCLEOTIDE SEQUENCE [LARGE SCALE GENOMIC DNA]</scope>
    <source>
        <strain evidence="11 12">109</strain>
    </source>
</reference>
<dbReference type="Proteomes" id="UP000036951">
    <property type="component" value="Unassembled WGS sequence"/>
</dbReference>
<comment type="catalytic activity">
    <reaction evidence="8 9">
        <text>GTP + H2O = GDP + phosphate + H(+)</text>
        <dbReference type="Rhea" id="RHEA:19669"/>
        <dbReference type="ChEBI" id="CHEBI:15377"/>
        <dbReference type="ChEBI" id="CHEBI:15378"/>
        <dbReference type="ChEBI" id="CHEBI:37565"/>
        <dbReference type="ChEBI" id="CHEBI:43474"/>
        <dbReference type="ChEBI" id="CHEBI:58189"/>
        <dbReference type="EC" id="3.6.5.4"/>
    </reaction>
</comment>
<evidence type="ECO:0000313" key="12">
    <source>
        <dbReference type="Proteomes" id="UP000036951"/>
    </source>
</evidence>
<dbReference type="OrthoDB" id="9804720at2"/>
<dbReference type="InterPro" id="IPR027417">
    <property type="entry name" value="P-loop_NTPase"/>
</dbReference>
<dbReference type="CDD" id="cd18539">
    <property type="entry name" value="SRP_G"/>
    <property type="match status" value="1"/>
</dbReference>
<dbReference type="InterPro" id="IPR004125">
    <property type="entry name" value="Signal_recog_particle_SRP54_M"/>
</dbReference>
<comment type="subcellular location">
    <subcellularLocation>
        <location evidence="9">Cytoplasm</location>
    </subcellularLocation>
    <text evidence="9">The SRP-RNC complex is targeted to the cytoplasmic membrane.</text>
</comment>
<comment type="caution">
    <text evidence="11">The sequence shown here is derived from an EMBL/GenBank/DDBJ whole genome shotgun (WGS) entry which is preliminary data.</text>
</comment>
<dbReference type="Gene3D" id="1.10.260.30">
    <property type="entry name" value="Signal recognition particle, SRP54 subunit, M-domain"/>
    <property type="match status" value="1"/>
</dbReference>
<dbReference type="InterPro" id="IPR000897">
    <property type="entry name" value="SRP54_GTPase_dom"/>
</dbReference>
<evidence type="ECO:0000256" key="4">
    <source>
        <dbReference type="ARBA" id="ARBA00022884"/>
    </source>
</evidence>
<comment type="similarity">
    <text evidence="1 9">Belongs to the GTP-binding SRP family. SRP54 subfamily.</text>
</comment>
<dbReference type="AlphaFoldDB" id="A0A8E1QYR7"/>
<evidence type="ECO:0000259" key="10">
    <source>
        <dbReference type="PROSITE" id="PS00300"/>
    </source>
</evidence>
<keyword evidence="6 9" id="KW-0733">Signal recognition particle</keyword>
<feature type="binding site" evidence="9">
    <location>
        <begin position="106"/>
        <end position="113"/>
    </location>
    <ligand>
        <name>GTP</name>
        <dbReference type="ChEBI" id="CHEBI:37565"/>
    </ligand>
</feature>
<dbReference type="InterPro" id="IPR036891">
    <property type="entry name" value="Signal_recog_part_SRP54_M_sf"/>
</dbReference>
<evidence type="ECO:0000256" key="7">
    <source>
        <dbReference type="ARBA" id="ARBA00023274"/>
    </source>
</evidence>
<dbReference type="InterPro" id="IPR004780">
    <property type="entry name" value="SRP"/>
</dbReference>
<keyword evidence="7 9" id="KW-0687">Ribonucleoprotein</keyword>
<proteinExistence type="inferred from homology"/>
<keyword evidence="12" id="KW-1185">Reference proteome</keyword>
<dbReference type="InterPro" id="IPR022941">
    <property type="entry name" value="SRP54"/>
</dbReference>
<comment type="subunit">
    <text evidence="9">Part of the signal recognition particle protein translocation system, which is composed of SRP and FtsY.</text>
</comment>
<evidence type="ECO:0000256" key="8">
    <source>
        <dbReference type="ARBA" id="ARBA00048027"/>
    </source>
</evidence>
<dbReference type="InterPro" id="IPR003593">
    <property type="entry name" value="AAA+_ATPase"/>
</dbReference>
<comment type="function">
    <text evidence="9">Involved in targeting and insertion of nascent membrane proteins into the cytoplasmic membrane. Binds to the hydrophobic signal sequence of the ribosome-nascent chain (RNC) as it emerges from the ribosomes. The SRP-RNC complex is then targeted to the cytoplasmic membrane where it interacts with the SRP receptor FtsY.</text>
</comment>
<keyword evidence="5 9" id="KW-0342">GTP-binding</keyword>
<dbReference type="InterPro" id="IPR042101">
    <property type="entry name" value="SRP54_N_sf"/>
</dbReference>
<dbReference type="SUPFAM" id="SSF47446">
    <property type="entry name" value="Signal peptide-binding domain"/>
    <property type="match status" value="1"/>
</dbReference>
<evidence type="ECO:0000256" key="5">
    <source>
        <dbReference type="ARBA" id="ARBA00023134"/>
    </source>
</evidence>
<dbReference type="RefSeq" id="WP_053397705.1">
    <property type="nucleotide sequence ID" value="NZ_LFQU01000003.1"/>
</dbReference>
<dbReference type="Pfam" id="PF02881">
    <property type="entry name" value="SRP54_N"/>
    <property type="match status" value="1"/>
</dbReference>
<evidence type="ECO:0000256" key="1">
    <source>
        <dbReference type="ARBA" id="ARBA00005450"/>
    </source>
</evidence>
<dbReference type="GO" id="GO:0005525">
    <property type="term" value="F:GTP binding"/>
    <property type="evidence" value="ECO:0007669"/>
    <property type="project" value="UniProtKB-UniRule"/>
</dbReference>
<dbReference type="InterPro" id="IPR013822">
    <property type="entry name" value="Signal_recog_particl_SRP54_hlx"/>
</dbReference>
<dbReference type="Gene3D" id="3.40.50.300">
    <property type="entry name" value="P-loop containing nucleotide triphosphate hydrolases"/>
    <property type="match status" value="1"/>
</dbReference>
<evidence type="ECO:0000256" key="6">
    <source>
        <dbReference type="ARBA" id="ARBA00023135"/>
    </source>
</evidence>
<dbReference type="PANTHER" id="PTHR11564">
    <property type="entry name" value="SIGNAL RECOGNITION PARTICLE 54K PROTEIN SRP54"/>
    <property type="match status" value="1"/>
</dbReference>
<keyword evidence="3 9" id="KW-0378">Hydrolase</keyword>
<dbReference type="HAMAP" id="MF_00306">
    <property type="entry name" value="SRP54"/>
    <property type="match status" value="1"/>
</dbReference>
<dbReference type="GO" id="GO:0003924">
    <property type="term" value="F:GTPase activity"/>
    <property type="evidence" value="ECO:0007669"/>
    <property type="project" value="UniProtKB-UniRule"/>
</dbReference>
<evidence type="ECO:0000256" key="2">
    <source>
        <dbReference type="ARBA" id="ARBA00022741"/>
    </source>
</evidence>
<dbReference type="Pfam" id="PF00448">
    <property type="entry name" value="SRP54"/>
    <property type="match status" value="1"/>
</dbReference>
<comment type="domain">
    <text evidence="9">Composed of three domains: the N-terminal N domain, which is responsible for interactions with the ribosome, the central G domain, which binds GTP, and the C-terminal M domain, which binds the RNA and the signal sequence of the RNC.</text>
</comment>
<dbReference type="PROSITE" id="PS00300">
    <property type="entry name" value="SRP54"/>
    <property type="match status" value="1"/>
</dbReference>
<sequence length="448" mass="49417">MFENLSDRLERSFKILKGEGKITEINVAETLKDVRRALLDADVNYKVAKTFTDTVKKKALGMNVLTAVKPGQMMVKIVHDELADLMGGESVGLKLEGRPAIILMSGLQGSGKTTFSGKLANMLKTKQHKNPLLVACDVYRPAAIEQLKVVAAQIGVPVYSEDNNKDVVEIANNAIKEAKTKGNDVVIIDTAGRLAVDEEMMNEIETLKNSVNPDETLFVVDSMTGQDAVNTAKEFNDRLDFDGVVLTKLDGDTRGGAAISIRTVVTKPIKFVGTGEKMEAIDVFHPSRMADRILGMGDIVSLVERAQEQFDEEEAKRLQKKIQKNKFDFNDFLGQIQQIKKMGNIKDLASMIPGVGKAIKDIDIDDNAFKGIEAIILSMTPKERTNPEILNTSRRQRIAKGSGTNIQDVNRLIKQFDQTRKMMKMVTGSKMSQMMGAMKGMKGGMPKF</sequence>
<dbReference type="SUPFAM" id="SSF52540">
    <property type="entry name" value="P-loop containing nucleoside triphosphate hydrolases"/>
    <property type="match status" value="1"/>
</dbReference>
<dbReference type="FunFam" id="3.40.50.300:FF:000022">
    <property type="entry name" value="Signal recognition particle 54 kDa subunit"/>
    <property type="match status" value="1"/>
</dbReference>
<dbReference type="GO" id="GO:0006614">
    <property type="term" value="P:SRP-dependent cotranslational protein targeting to membrane"/>
    <property type="evidence" value="ECO:0007669"/>
    <property type="project" value="InterPro"/>
</dbReference>
<protein>
    <recommendedName>
        <fullName evidence="9">Signal recognition particle protein</fullName>
        <ecNumber evidence="9">3.6.5.4</ecNumber>
    </recommendedName>
    <alternativeName>
        <fullName evidence="9">Fifty-four homolog</fullName>
    </alternativeName>
</protein>
<gene>
    <name evidence="9" type="primary">ffh</name>
    <name evidence="11" type="ORF">ACU52_02905</name>
</gene>
<dbReference type="SMART" id="SM00963">
    <property type="entry name" value="SRP54_N"/>
    <property type="match status" value="1"/>
</dbReference>
<dbReference type="EC" id="3.6.5.4" evidence="9"/>
<evidence type="ECO:0000256" key="9">
    <source>
        <dbReference type="HAMAP-Rule" id="MF_00306"/>
    </source>
</evidence>
<organism evidence="11 12">
    <name type="scientific">Xylanibacter rarus</name>
    <dbReference type="NCBI Taxonomy" id="1676614"/>
    <lineage>
        <taxon>Bacteria</taxon>
        <taxon>Pseudomonadati</taxon>
        <taxon>Bacteroidota</taxon>
        <taxon>Bacteroidia</taxon>
        <taxon>Bacteroidales</taxon>
        <taxon>Prevotellaceae</taxon>
        <taxon>Xylanibacter</taxon>
    </lineage>
</organism>
<dbReference type="NCBIfam" id="TIGR00959">
    <property type="entry name" value="ffh"/>
    <property type="match status" value="1"/>
</dbReference>
<accession>A0A8E1QYR7</accession>
<name>A0A8E1QYR7_9BACT</name>
<feature type="domain" description="SRP54-type proteins GTP-binding" evidence="10">
    <location>
        <begin position="268"/>
        <end position="281"/>
    </location>
</feature>
<keyword evidence="2 9" id="KW-0547">Nucleotide-binding</keyword>
<dbReference type="SMART" id="SM00962">
    <property type="entry name" value="SRP54"/>
    <property type="match status" value="1"/>
</dbReference>
<keyword evidence="9" id="KW-0963">Cytoplasm</keyword>
<dbReference type="GO" id="GO:0008312">
    <property type="term" value="F:7S RNA binding"/>
    <property type="evidence" value="ECO:0007669"/>
    <property type="project" value="InterPro"/>
</dbReference>
<dbReference type="EMBL" id="LFQU01000003">
    <property type="protein sequence ID" value="KOO69315.1"/>
    <property type="molecule type" value="Genomic_DNA"/>
</dbReference>
<dbReference type="Gene3D" id="1.20.120.140">
    <property type="entry name" value="Signal recognition particle SRP54, nucleotide-binding domain"/>
    <property type="match status" value="1"/>
</dbReference>
<feature type="binding site" evidence="9">
    <location>
        <begin position="247"/>
        <end position="250"/>
    </location>
    <ligand>
        <name>GTP</name>
        <dbReference type="ChEBI" id="CHEBI:37565"/>
    </ligand>
</feature>
<feature type="binding site" evidence="9">
    <location>
        <begin position="189"/>
        <end position="193"/>
    </location>
    <ligand>
        <name>GTP</name>
        <dbReference type="ChEBI" id="CHEBI:37565"/>
    </ligand>
</feature>
<evidence type="ECO:0000313" key="11">
    <source>
        <dbReference type="EMBL" id="KOO69315.1"/>
    </source>
</evidence>